<dbReference type="EMBL" id="MU001887">
    <property type="protein sequence ID" value="KAF2794550.1"/>
    <property type="molecule type" value="Genomic_DNA"/>
</dbReference>
<gene>
    <name evidence="3" type="ORF">K505DRAFT_303805</name>
</gene>
<dbReference type="AlphaFoldDB" id="A0A6A6XD95"/>
<organism evidence="3 4">
    <name type="scientific">Melanomma pulvis-pyrius CBS 109.77</name>
    <dbReference type="NCBI Taxonomy" id="1314802"/>
    <lineage>
        <taxon>Eukaryota</taxon>
        <taxon>Fungi</taxon>
        <taxon>Dikarya</taxon>
        <taxon>Ascomycota</taxon>
        <taxon>Pezizomycotina</taxon>
        <taxon>Dothideomycetes</taxon>
        <taxon>Pleosporomycetidae</taxon>
        <taxon>Pleosporales</taxon>
        <taxon>Melanommataceae</taxon>
        <taxon>Melanomma</taxon>
    </lineage>
</organism>
<keyword evidence="1" id="KW-1133">Transmembrane helix</keyword>
<protein>
    <recommendedName>
        <fullName evidence="2">Rhodopsin domain-containing protein</fullName>
    </recommendedName>
</protein>
<feature type="transmembrane region" description="Helical" evidence="1">
    <location>
        <begin position="218"/>
        <end position="235"/>
    </location>
</feature>
<evidence type="ECO:0000256" key="1">
    <source>
        <dbReference type="SAM" id="Phobius"/>
    </source>
</evidence>
<name>A0A6A6XD95_9PLEO</name>
<dbReference type="PANTHER" id="PTHR38794">
    <property type="entry name" value="INTEGRAL MEMBRANE PROTEIN"/>
    <property type="match status" value="1"/>
</dbReference>
<evidence type="ECO:0000313" key="3">
    <source>
        <dbReference type="EMBL" id="KAF2794550.1"/>
    </source>
</evidence>
<evidence type="ECO:0000313" key="4">
    <source>
        <dbReference type="Proteomes" id="UP000799757"/>
    </source>
</evidence>
<dbReference type="OrthoDB" id="3918601at2759"/>
<reference evidence="3" key="1">
    <citation type="journal article" date="2020" name="Stud. Mycol.">
        <title>101 Dothideomycetes genomes: a test case for predicting lifestyles and emergence of pathogens.</title>
        <authorList>
            <person name="Haridas S."/>
            <person name="Albert R."/>
            <person name="Binder M."/>
            <person name="Bloem J."/>
            <person name="Labutti K."/>
            <person name="Salamov A."/>
            <person name="Andreopoulos B."/>
            <person name="Baker S."/>
            <person name="Barry K."/>
            <person name="Bills G."/>
            <person name="Bluhm B."/>
            <person name="Cannon C."/>
            <person name="Castanera R."/>
            <person name="Culley D."/>
            <person name="Daum C."/>
            <person name="Ezra D."/>
            <person name="Gonzalez J."/>
            <person name="Henrissat B."/>
            <person name="Kuo A."/>
            <person name="Liang C."/>
            <person name="Lipzen A."/>
            <person name="Lutzoni F."/>
            <person name="Magnuson J."/>
            <person name="Mondo S."/>
            <person name="Nolan M."/>
            <person name="Ohm R."/>
            <person name="Pangilinan J."/>
            <person name="Park H.-J."/>
            <person name="Ramirez L."/>
            <person name="Alfaro M."/>
            <person name="Sun H."/>
            <person name="Tritt A."/>
            <person name="Yoshinaga Y."/>
            <person name="Zwiers L.-H."/>
            <person name="Turgeon B."/>
            <person name="Goodwin S."/>
            <person name="Spatafora J."/>
            <person name="Crous P."/>
            <person name="Grigoriev I."/>
        </authorList>
    </citation>
    <scope>NUCLEOTIDE SEQUENCE</scope>
    <source>
        <strain evidence="3">CBS 109.77</strain>
    </source>
</reference>
<feature type="domain" description="Rhodopsin" evidence="2">
    <location>
        <begin position="44"/>
        <end position="275"/>
    </location>
</feature>
<keyword evidence="1" id="KW-0812">Transmembrane</keyword>
<feature type="transmembrane region" description="Helical" evidence="1">
    <location>
        <begin position="101"/>
        <end position="124"/>
    </location>
</feature>
<feature type="transmembrane region" description="Helical" evidence="1">
    <location>
        <begin position="21"/>
        <end position="39"/>
    </location>
</feature>
<keyword evidence="4" id="KW-1185">Reference proteome</keyword>
<evidence type="ECO:0000259" key="2">
    <source>
        <dbReference type="Pfam" id="PF20684"/>
    </source>
</evidence>
<dbReference type="PANTHER" id="PTHR38794:SF1">
    <property type="entry name" value="INTEGRAL MEMBRANE PROTEIN"/>
    <property type="match status" value="1"/>
</dbReference>
<feature type="transmembrane region" description="Helical" evidence="1">
    <location>
        <begin position="180"/>
        <end position="206"/>
    </location>
</feature>
<dbReference type="Proteomes" id="UP000799757">
    <property type="component" value="Unassembled WGS sequence"/>
</dbReference>
<feature type="transmembrane region" description="Helical" evidence="1">
    <location>
        <begin position="136"/>
        <end position="159"/>
    </location>
</feature>
<keyword evidence="1" id="KW-0472">Membrane</keyword>
<accession>A0A6A6XD95</accession>
<sequence>MNSKSLPISTRDRKVISDTNAAPLVQILAWLLLSFSILFVGAQFGTKRALSRRFEMADLALLVALTFAVGQTSTLLSPAGQVIGNATSTLSEKEIHQALKALYSGEILSIFTLVVTKGSMLIALHAITPYVAHRMVIYGVTIVTVAWGVSAIFAVAFQCSSPRRWDIEDHKCINIQAARIYISTMNILTDIALIIIPSMIIVPVQMSWGRRLTVLGGFWFRIMVIAASIVQIIYIRRLVFDKDFLNNVWRTVVCTEIVQATSITTACIPFLKPFLMSLESGFLRADDEHRRATAGMYGSGDRSSSGWASKYINIRNQRSRDSSIKLQESIRRTTDE</sequence>
<proteinExistence type="predicted"/>
<dbReference type="InterPro" id="IPR049326">
    <property type="entry name" value="Rhodopsin_dom_fungi"/>
</dbReference>
<feature type="transmembrane region" description="Helical" evidence="1">
    <location>
        <begin position="59"/>
        <end position="80"/>
    </location>
</feature>
<dbReference type="Pfam" id="PF20684">
    <property type="entry name" value="Fung_rhodopsin"/>
    <property type="match status" value="1"/>
</dbReference>